<protein>
    <submittedName>
        <fullName evidence="2">Uncharacterized protein</fullName>
    </submittedName>
</protein>
<dbReference type="AlphaFoldDB" id="A0A2P5E8B2"/>
<accession>A0A2P5E8B2</accession>
<dbReference type="STRING" id="63057.A0A2P5E8B2"/>
<keyword evidence="1" id="KW-0812">Transmembrane</keyword>
<dbReference type="InParanoid" id="A0A2P5E8B2"/>
<dbReference type="OrthoDB" id="1256921at2759"/>
<dbReference type="PANTHER" id="PTHR47074">
    <property type="entry name" value="BNAC02G40300D PROTEIN"/>
    <property type="match status" value="1"/>
</dbReference>
<sequence>MVYNVLWPINMEVVKTIPLSIRDREDKMIWHYKENGSYTVRSGYNLLLRKFINKIDPSCFSLSQWWNEETFELQERFHAQKISRKVLRNGRPRLEETDKVPINPWCVYCGQMESCSHVLFSCVNAKSVWKKVGLWDLIKVASSQHCSDILAHISKATPCGNLERICVLMWCLWFDRNKVLHGGSPKDTSLVVSFADSFINGYRAVKLVPTKLGVNAQEPIIRWFPPSLNTIKMNLDAAIHPSRGGIGIGVIFRDHTGSVITTLSMKLNGLFSVEITELLAVQEVLRFAAIILVWILWKLMPCRSFKVYSRISSFQPLLISLMMSSPFLFQLIVVLVTLFLVQIIK</sequence>
<dbReference type="EMBL" id="JXTC01000208">
    <property type="protein sequence ID" value="PON81778.1"/>
    <property type="molecule type" value="Genomic_DNA"/>
</dbReference>
<proteinExistence type="predicted"/>
<keyword evidence="1" id="KW-0472">Membrane</keyword>
<organism evidence="2 3">
    <name type="scientific">Trema orientale</name>
    <name type="common">Charcoal tree</name>
    <name type="synonym">Celtis orientalis</name>
    <dbReference type="NCBI Taxonomy" id="63057"/>
    <lineage>
        <taxon>Eukaryota</taxon>
        <taxon>Viridiplantae</taxon>
        <taxon>Streptophyta</taxon>
        <taxon>Embryophyta</taxon>
        <taxon>Tracheophyta</taxon>
        <taxon>Spermatophyta</taxon>
        <taxon>Magnoliopsida</taxon>
        <taxon>eudicotyledons</taxon>
        <taxon>Gunneridae</taxon>
        <taxon>Pentapetalae</taxon>
        <taxon>rosids</taxon>
        <taxon>fabids</taxon>
        <taxon>Rosales</taxon>
        <taxon>Cannabaceae</taxon>
        <taxon>Trema</taxon>
    </lineage>
</organism>
<dbReference type="Proteomes" id="UP000237000">
    <property type="component" value="Unassembled WGS sequence"/>
</dbReference>
<reference evidence="3" key="1">
    <citation type="submission" date="2016-06" db="EMBL/GenBank/DDBJ databases">
        <title>Parallel loss of symbiosis genes in relatives of nitrogen-fixing non-legume Parasponia.</title>
        <authorList>
            <person name="Van Velzen R."/>
            <person name="Holmer R."/>
            <person name="Bu F."/>
            <person name="Rutten L."/>
            <person name="Van Zeijl A."/>
            <person name="Liu W."/>
            <person name="Santuari L."/>
            <person name="Cao Q."/>
            <person name="Sharma T."/>
            <person name="Shen D."/>
            <person name="Roswanjaya Y."/>
            <person name="Wardhani T."/>
            <person name="Kalhor M.S."/>
            <person name="Jansen J."/>
            <person name="Van den Hoogen J."/>
            <person name="Gungor B."/>
            <person name="Hartog M."/>
            <person name="Hontelez J."/>
            <person name="Verver J."/>
            <person name="Yang W.-C."/>
            <person name="Schijlen E."/>
            <person name="Repin R."/>
            <person name="Schilthuizen M."/>
            <person name="Schranz E."/>
            <person name="Heidstra R."/>
            <person name="Miyata K."/>
            <person name="Fedorova E."/>
            <person name="Kohlen W."/>
            <person name="Bisseling T."/>
            <person name="Smit S."/>
            <person name="Geurts R."/>
        </authorList>
    </citation>
    <scope>NUCLEOTIDE SEQUENCE [LARGE SCALE GENOMIC DNA]</scope>
    <source>
        <strain evidence="3">cv. RG33-2</strain>
    </source>
</reference>
<comment type="caution">
    <text evidence="2">The sequence shown here is derived from an EMBL/GenBank/DDBJ whole genome shotgun (WGS) entry which is preliminary data.</text>
</comment>
<dbReference type="InterPro" id="IPR052929">
    <property type="entry name" value="RNase_H-like_EbsB-rel"/>
</dbReference>
<keyword evidence="1" id="KW-1133">Transmembrane helix</keyword>
<name>A0A2P5E8B2_TREOI</name>
<evidence type="ECO:0000313" key="2">
    <source>
        <dbReference type="EMBL" id="PON81778.1"/>
    </source>
</evidence>
<evidence type="ECO:0000256" key="1">
    <source>
        <dbReference type="SAM" id="Phobius"/>
    </source>
</evidence>
<feature type="transmembrane region" description="Helical" evidence="1">
    <location>
        <begin position="278"/>
        <end position="297"/>
    </location>
</feature>
<keyword evidence="3" id="KW-1185">Reference proteome</keyword>
<dbReference type="PANTHER" id="PTHR47074:SF11">
    <property type="entry name" value="REVERSE TRANSCRIPTASE-LIKE PROTEIN"/>
    <property type="match status" value="1"/>
</dbReference>
<evidence type="ECO:0000313" key="3">
    <source>
        <dbReference type="Proteomes" id="UP000237000"/>
    </source>
</evidence>
<feature type="transmembrane region" description="Helical" evidence="1">
    <location>
        <begin position="317"/>
        <end position="344"/>
    </location>
</feature>
<gene>
    <name evidence="2" type="ORF">TorRG33x02_223890</name>
</gene>